<reference evidence="3" key="2">
    <citation type="submission" date="2025-08" db="UniProtKB">
        <authorList>
            <consortium name="RefSeq"/>
        </authorList>
    </citation>
    <scope>IDENTIFICATION</scope>
    <source>
        <tissue evidence="3">Leaf</tissue>
    </source>
</reference>
<dbReference type="Proteomes" id="UP000813463">
    <property type="component" value="Chromosome 3"/>
</dbReference>
<dbReference type="RefSeq" id="XP_056695131.1">
    <property type="nucleotide sequence ID" value="XM_056839153.1"/>
</dbReference>
<dbReference type="PANTHER" id="PTHR47718">
    <property type="entry name" value="OS01G0519700 PROTEIN"/>
    <property type="match status" value="1"/>
</dbReference>
<organism evidence="2 3">
    <name type="scientific">Spinacia oleracea</name>
    <name type="common">Spinach</name>
    <dbReference type="NCBI Taxonomy" id="3562"/>
    <lineage>
        <taxon>Eukaryota</taxon>
        <taxon>Viridiplantae</taxon>
        <taxon>Streptophyta</taxon>
        <taxon>Embryophyta</taxon>
        <taxon>Tracheophyta</taxon>
        <taxon>Spermatophyta</taxon>
        <taxon>Magnoliopsida</taxon>
        <taxon>eudicotyledons</taxon>
        <taxon>Gunneridae</taxon>
        <taxon>Pentapetalae</taxon>
        <taxon>Caryophyllales</taxon>
        <taxon>Chenopodiaceae</taxon>
        <taxon>Chenopodioideae</taxon>
        <taxon>Anserineae</taxon>
        <taxon>Spinacia</taxon>
    </lineage>
</organism>
<reference evidence="2" key="1">
    <citation type="journal article" date="2021" name="Nat. Commun.">
        <title>Genomic analyses provide insights into spinach domestication and the genetic basis of agronomic traits.</title>
        <authorList>
            <person name="Cai X."/>
            <person name="Sun X."/>
            <person name="Xu C."/>
            <person name="Sun H."/>
            <person name="Wang X."/>
            <person name="Ge C."/>
            <person name="Zhang Z."/>
            <person name="Wang Q."/>
            <person name="Fei Z."/>
            <person name="Jiao C."/>
            <person name="Wang Q."/>
        </authorList>
    </citation>
    <scope>NUCLEOTIDE SEQUENCE [LARGE SCALE GENOMIC DNA]</scope>
    <source>
        <strain evidence="2">cv. Varoflay</strain>
    </source>
</reference>
<dbReference type="PANTHER" id="PTHR47718:SF13">
    <property type="entry name" value="OS09G0290500 PROTEIN"/>
    <property type="match status" value="1"/>
</dbReference>
<evidence type="ECO:0000313" key="3">
    <source>
        <dbReference type="RefSeq" id="XP_056695131.1"/>
    </source>
</evidence>
<gene>
    <name evidence="3" type="primary">LOC110796557</name>
</gene>
<protein>
    <submittedName>
        <fullName evidence="3">Protein FAR1-RELATED SEQUENCE 5-like</fullName>
    </submittedName>
</protein>
<dbReference type="Pfam" id="PF10551">
    <property type="entry name" value="MULE"/>
    <property type="match status" value="1"/>
</dbReference>
<dbReference type="GeneID" id="110796557"/>
<proteinExistence type="predicted"/>
<dbReference type="InterPro" id="IPR018289">
    <property type="entry name" value="MULE_transposase_dom"/>
</dbReference>
<accession>A0ABM3RHP2</accession>
<name>A0ABM3RHP2_SPIOL</name>
<keyword evidence="2" id="KW-1185">Reference proteome</keyword>
<sequence length="415" mass="47223">MVSIDFNVEPVVGEGTIVNSTTPTIPCPGMCFESGFEFSEFCHCYAYKTGFEMYVIANIIKKEYKDKGVSKIGIGDLEAKSHMMEMIRLKCKKGGLKSSVGSNVTGFKVFVYGKEKNGEFVVISCDLVHNHPLNPESSRMMVNYRSIDSATFDRVMINDSASVSVSRNFGTQLIEKGGFDNMTFNKKDLRNAIAVERRKTMFVKGDTVALEEYFKAQRDLNADFYSSIQRDEEGVLKNALWSEARSRGSCKYFGDVISFDTTFSSNRYRMPFAPFVGVNHHGRSIVFAGALISHDDTPSFVWVFEKWLKCMGKPPMGIINDQDKAIGRAINIVFPQVPHRLCLWHMLQNASRNLGKLDEWKSIDTLIRTAVHDMLDPEEFDEAWCLVMDTYNQRKGWMLDAFEKRRQWAPAYNRG</sequence>
<evidence type="ECO:0000313" key="2">
    <source>
        <dbReference type="Proteomes" id="UP000813463"/>
    </source>
</evidence>
<evidence type="ECO:0000259" key="1">
    <source>
        <dbReference type="Pfam" id="PF10551"/>
    </source>
</evidence>
<feature type="domain" description="MULE transposase" evidence="1">
    <location>
        <begin position="256"/>
        <end position="349"/>
    </location>
</feature>